<sequence>SAVGTKIETSMLYGSFEARIRFTNVSGTVGALYFISPIQGEIDIETVSAVKPPQTYFALHPAAPTVNGRANNLTHENHVLGFDPSKEFHTYRFDWFPGYVNFYVDNQWSRYMNYNVPRDPGRLMMSHWSDNNPNFSQGPPATNAYMYVESLDVFYNTS</sequence>
<evidence type="ECO:0000256" key="1">
    <source>
        <dbReference type="ARBA" id="ARBA00022801"/>
    </source>
</evidence>
<dbReference type="GO" id="GO:0005975">
    <property type="term" value="P:carbohydrate metabolic process"/>
    <property type="evidence" value="ECO:0007669"/>
    <property type="project" value="InterPro"/>
</dbReference>
<dbReference type="InterPro" id="IPR013320">
    <property type="entry name" value="ConA-like_dom_sf"/>
</dbReference>
<dbReference type="OrthoDB" id="25131at2759"/>
<organism evidence="5 6">
    <name type="scientific">Hesseltinella vesiculosa</name>
    <dbReference type="NCBI Taxonomy" id="101127"/>
    <lineage>
        <taxon>Eukaryota</taxon>
        <taxon>Fungi</taxon>
        <taxon>Fungi incertae sedis</taxon>
        <taxon>Mucoromycota</taxon>
        <taxon>Mucoromycotina</taxon>
        <taxon>Mucoromycetes</taxon>
        <taxon>Mucorales</taxon>
        <taxon>Cunninghamellaceae</taxon>
        <taxon>Hesseltinella</taxon>
    </lineage>
</organism>
<feature type="non-terminal residue" evidence="5">
    <location>
        <position position="158"/>
    </location>
</feature>
<keyword evidence="2" id="KW-0326">Glycosidase</keyword>
<dbReference type="InterPro" id="IPR008264">
    <property type="entry name" value="Beta_glucanase"/>
</dbReference>
<dbReference type="PRINTS" id="PR00737">
    <property type="entry name" value="GLHYDRLASE16"/>
</dbReference>
<dbReference type="Pfam" id="PF00722">
    <property type="entry name" value="Glyco_hydro_16"/>
    <property type="match status" value="1"/>
</dbReference>
<proteinExistence type="predicted"/>
<dbReference type="PANTHER" id="PTHR38121:SF2">
    <property type="entry name" value="ACYLTRANSFERASE 3 DOMAIN-CONTAINING PROTEIN"/>
    <property type="match status" value="1"/>
</dbReference>
<dbReference type="EMBL" id="MCGT01000057">
    <property type="protein sequence ID" value="ORX43178.1"/>
    <property type="molecule type" value="Genomic_DNA"/>
</dbReference>
<reference evidence="5 6" key="1">
    <citation type="submission" date="2016-07" db="EMBL/GenBank/DDBJ databases">
        <title>Pervasive Adenine N6-methylation of Active Genes in Fungi.</title>
        <authorList>
            <consortium name="DOE Joint Genome Institute"/>
            <person name="Mondo S.J."/>
            <person name="Dannebaum R.O."/>
            <person name="Kuo R.C."/>
            <person name="Labutti K."/>
            <person name="Haridas S."/>
            <person name="Kuo A."/>
            <person name="Salamov A."/>
            <person name="Ahrendt S.R."/>
            <person name="Lipzen A."/>
            <person name="Sullivan W."/>
            <person name="Andreopoulos W.B."/>
            <person name="Clum A."/>
            <person name="Lindquist E."/>
            <person name="Daum C."/>
            <person name="Ramamoorthy G.K."/>
            <person name="Gryganskyi A."/>
            <person name="Culley D."/>
            <person name="Magnuson J.K."/>
            <person name="James T.Y."/>
            <person name="O'Malley M.A."/>
            <person name="Stajich J.E."/>
            <person name="Spatafora J.W."/>
            <person name="Visel A."/>
            <person name="Grigoriev I.V."/>
        </authorList>
    </citation>
    <scope>NUCLEOTIDE SEQUENCE [LARGE SCALE GENOMIC DNA]</scope>
    <source>
        <strain evidence="5 6">NRRL 3301</strain>
    </source>
</reference>
<evidence type="ECO:0000259" key="4">
    <source>
        <dbReference type="PROSITE" id="PS51762"/>
    </source>
</evidence>
<keyword evidence="1" id="KW-0378">Hydrolase</keyword>
<gene>
    <name evidence="5" type="ORF">DM01DRAFT_246644</name>
</gene>
<feature type="active site" description="Proton donor" evidence="3">
    <location>
        <position position="45"/>
    </location>
</feature>
<dbReference type="STRING" id="101127.A0A1X2G2V7"/>
<dbReference type="Gene3D" id="2.60.120.200">
    <property type="match status" value="1"/>
</dbReference>
<dbReference type="GO" id="GO:0030246">
    <property type="term" value="F:carbohydrate binding"/>
    <property type="evidence" value="ECO:0007669"/>
    <property type="project" value="UniProtKB-KW"/>
</dbReference>
<evidence type="ECO:0000313" key="5">
    <source>
        <dbReference type="EMBL" id="ORX43178.1"/>
    </source>
</evidence>
<feature type="non-terminal residue" evidence="5">
    <location>
        <position position="1"/>
    </location>
</feature>
<dbReference type="InterPro" id="IPR000757">
    <property type="entry name" value="Beta-glucanase-like"/>
</dbReference>
<dbReference type="AlphaFoldDB" id="A0A1X2G2V7"/>
<dbReference type="Proteomes" id="UP000242146">
    <property type="component" value="Unassembled WGS sequence"/>
</dbReference>
<feature type="domain" description="GH16" evidence="4">
    <location>
        <begin position="1"/>
        <end position="158"/>
    </location>
</feature>
<evidence type="ECO:0000313" key="6">
    <source>
        <dbReference type="Proteomes" id="UP000242146"/>
    </source>
</evidence>
<keyword evidence="5" id="KW-0430">Lectin</keyword>
<name>A0A1X2G2V7_9FUNG</name>
<evidence type="ECO:0000256" key="2">
    <source>
        <dbReference type="ARBA" id="ARBA00023295"/>
    </source>
</evidence>
<dbReference type="GO" id="GO:0004553">
    <property type="term" value="F:hydrolase activity, hydrolyzing O-glycosyl compounds"/>
    <property type="evidence" value="ECO:0007669"/>
    <property type="project" value="InterPro"/>
</dbReference>
<dbReference type="SUPFAM" id="SSF49899">
    <property type="entry name" value="Concanavalin A-like lectins/glucanases"/>
    <property type="match status" value="1"/>
</dbReference>
<accession>A0A1X2G2V7</accession>
<feature type="active site" description="Nucleophile" evidence="3">
    <location>
        <position position="41"/>
    </location>
</feature>
<evidence type="ECO:0000256" key="3">
    <source>
        <dbReference type="PIRSR" id="PIRSR608264-1"/>
    </source>
</evidence>
<protein>
    <submittedName>
        <fullName evidence="5">Concanavalin A-like lectin/glucanase</fullName>
    </submittedName>
</protein>
<dbReference type="CDD" id="cd00413">
    <property type="entry name" value="Glyco_hydrolase_16"/>
    <property type="match status" value="1"/>
</dbReference>
<dbReference type="PROSITE" id="PS51762">
    <property type="entry name" value="GH16_2"/>
    <property type="match status" value="1"/>
</dbReference>
<dbReference type="PANTHER" id="PTHR38121">
    <property type="entry name" value="GH16 DOMAIN-CONTAINING PROTEIN"/>
    <property type="match status" value="1"/>
</dbReference>
<comment type="caution">
    <text evidence="5">The sequence shown here is derived from an EMBL/GenBank/DDBJ whole genome shotgun (WGS) entry which is preliminary data.</text>
</comment>
<keyword evidence="6" id="KW-1185">Reference proteome</keyword>